<dbReference type="SMART" id="SM00202">
    <property type="entry name" value="SR"/>
    <property type="match status" value="1"/>
</dbReference>
<keyword evidence="3" id="KW-1015">Disulfide bond</keyword>
<comment type="subunit">
    <text evidence="7">Interacts with LGALS1 and laminin.</text>
</comment>
<keyword evidence="2" id="KW-0677">Repeat</keyword>
<evidence type="ECO:0000256" key="1">
    <source>
        <dbReference type="ARBA" id="ARBA00022729"/>
    </source>
</evidence>
<dbReference type="PROSITE" id="PS00420">
    <property type="entry name" value="SRCR_1"/>
    <property type="match status" value="1"/>
</dbReference>
<dbReference type="PANTHER" id="PTHR19331:SF465">
    <property type="entry name" value="EGG PEPTIDE SPERACT RECEPTOR"/>
    <property type="match status" value="1"/>
</dbReference>
<evidence type="ECO:0000256" key="3">
    <source>
        <dbReference type="ARBA" id="ARBA00023157"/>
    </source>
</evidence>
<dbReference type="Proteomes" id="UP000550707">
    <property type="component" value="Unassembled WGS sequence"/>
</dbReference>
<feature type="signal peptide" evidence="10">
    <location>
        <begin position="1"/>
        <end position="18"/>
    </location>
</feature>
<keyword evidence="1 10" id="KW-0732">Signal</keyword>
<dbReference type="FunFam" id="3.10.250.10:FF:000007">
    <property type="entry name" value="Soluble scavenger receptor cysteine-rich domain-containing protein SSC5D"/>
    <property type="match status" value="1"/>
</dbReference>
<keyword evidence="13" id="KW-1185">Reference proteome</keyword>
<dbReference type="GO" id="GO:0016020">
    <property type="term" value="C:membrane"/>
    <property type="evidence" value="ECO:0007669"/>
    <property type="project" value="InterPro"/>
</dbReference>
<dbReference type="InterPro" id="IPR001190">
    <property type="entry name" value="SRCR"/>
</dbReference>
<keyword evidence="5" id="KW-0325">Glycoprotein</keyword>
<sequence>MALSWLLCAWLLVAGTRGVQDGDMRLADGDAANKGRVEIFYGGQWGTVCDNLWDLTDASVVCRALGFENATEAVGGAAFGPGQPAVHRDRALAGQLLVPGLAEEQVWAQTGRRRHLQQ</sequence>
<evidence type="ECO:0000256" key="4">
    <source>
        <dbReference type="ARBA" id="ARBA00023170"/>
    </source>
</evidence>
<evidence type="ECO:0000256" key="9">
    <source>
        <dbReference type="PROSITE-ProRule" id="PRU00196"/>
    </source>
</evidence>
<dbReference type="PROSITE" id="PS50287">
    <property type="entry name" value="SRCR_2"/>
    <property type="match status" value="1"/>
</dbReference>
<name>A0A7J8CYU9_MOLMO</name>
<dbReference type="AlphaFoldDB" id="A0A7J8CYU9"/>
<accession>A0A7J8CYU9</accession>
<evidence type="ECO:0000256" key="6">
    <source>
        <dbReference type="ARBA" id="ARBA00058074"/>
    </source>
</evidence>
<comment type="caution">
    <text evidence="9">Lacks conserved residue(s) required for the propagation of feature annotation.</text>
</comment>
<feature type="domain" description="SRCR" evidence="11">
    <location>
        <begin position="24"/>
        <end position="82"/>
    </location>
</feature>
<evidence type="ECO:0000313" key="12">
    <source>
        <dbReference type="EMBL" id="KAF6416068.1"/>
    </source>
</evidence>
<gene>
    <name evidence="12" type="ORF">HJG59_007648</name>
</gene>
<dbReference type="Pfam" id="PF00530">
    <property type="entry name" value="SRCR"/>
    <property type="match status" value="1"/>
</dbReference>
<evidence type="ECO:0000256" key="8">
    <source>
        <dbReference type="ARBA" id="ARBA00069168"/>
    </source>
</evidence>
<dbReference type="EMBL" id="JACASF010000019">
    <property type="protein sequence ID" value="KAF6416068.1"/>
    <property type="molecule type" value="Genomic_DNA"/>
</dbReference>
<comment type="caution">
    <text evidence="12">The sequence shown here is derived from an EMBL/GenBank/DDBJ whole genome shotgun (WGS) entry which is preliminary data.</text>
</comment>
<evidence type="ECO:0000256" key="2">
    <source>
        <dbReference type="ARBA" id="ARBA00022737"/>
    </source>
</evidence>
<protein>
    <recommendedName>
        <fullName evidence="8">Soluble scavenger receptor cysteine-rich domain-containing protein SSC5D</fullName>
    </recommendedName>
</protein>
<dbReference type="SUPFAM" id="SSF56487">
    <property type="entry name" value="SRCR-like"/>
    <property type="match status" value="1"/>
</dbReference>
<evidence type="ECO:0000256" key="7">
    <source>
        <dbReference type="ARBA" id="ARBA00064153"/>
    </source>
</evidence>
<dbReference type="InterPro" id="IPR036772">
    <property type="entry name" value="SRCR-like_dom_sf"/>
</dbReference>
<dbReference type="Gene3D" id="3.10.250.10">
    <property type="entry name" value="SRCR-like domain"/>
    <property type="match status" value="1"/>
</dbReference>
<organism evidence="12 13">
    <name type="scientific">Molossus molossus</name>
    <name type="common">Pallas' mastiff bat</name>
    <name type="synonym">Vespertilio molossus</name>
    <dbReference type="NCBI Taxonomy" id="27622"/>
    <lineage>
        <taxon>Eukaryota</taxon>
        <taxon>Metazoa</taxon>
        <taxon>Chordata</taxon>
        <taxon>Craniata</taxon>
        <taxon>Vertebrata</taxon>
        <taxon>Euteleostomi</taxon>
        <taxon>Mammalia</taxon>
        <taxon>Eutheria</taxon>
        <taxon>Laurasiatheria</taxon>
        <taxon>Chiroptera</taxon>
        <taxon>Yangochiroptera</taxon>
        <taxon>Molossidae</taxon>
        <taxon>Molossus</taxon>
    </lineage>
</organism>
<evidence type="ECO:0000313" key="13">
    <source>
        <dbReference type="Proteomes" id="UP000550707"/>
    </source>
</evidence>
<feature type="chain" id="PRO_5029830138" description="Soluble scavenger receptor cysteine-rich domain-containing protein SSC5D" evidence="10">
    <location>
        <begin position="19"/>
        <end position="118"/>
    </location>
</feature>
<dbReference type="PRINTS" id="PR00258">
    <property type="entry name" value="SPERACTRCPTR"/>
</dbReference>
<evidence type="ECO:0000259" key="11">
    <source>
        <dbReference type="PROSITE" id="PS50287"/>
    </source>
</evidence>
<dbReference type="PANTHER" id="PTHR19331">
    <property type="entry name" value="SCAVENGER RECEPTOR DOMAIN-CONTAINING"/>
    <property type="match status" value="1"/>
</dbReference>
<evidence type="ECO:0000256" key="5">
    <source>
        <dbReference type="ARBA" id="ARBA00023180"/>
    </source>
</evidence>
<evidence type="ECO:0000256" key="10">
    <source>
        <dbReference type="SAM" id="SignalP"/>
    </source>
</evidence>
<reference evidence="12 13" key="1">
    <citation type="journal article" date="2020" name="Nature">
        <title>Six reference-quality genomes reveal evolution of bat adaptations.</title>
        <authorList>
            <person name="Jebb D."/>
            <person name="Huang Z."/>
            <person name="Pippel M."/>
            <person name="Hughes G.M."/>
            <person name="Lavrichenko K."/>
            <person name="Devanna P."/>
            <person name="Winkler S."/>
            <person name="Jermiin L.S."/>
            <person name="Skirmuntt E.C."/>
            <person name="Katzourakis A."/>
            <person name="Burkitt-Gray L."/>
            <person name="Ray D.A."/>
            <person name="Sullivan K.A.M."/>
            <person name="Roscito J.G."/>
            <person name="Kirilenko B.M."/>
            <person name="Davalos L.M."/>
            <person name="Corthals A.P."/>
            <person name="Power M.L."/>
            <person name="Jones G."/>
            <person name="Ransome R.D."/>
            <person name="Dechmann D.K.N."/>
            <person name="Locatelli A.G."/>
            <person name="Puechmaille S.J."/>
            <person name="Fedrigo O."/>
            <person name="Jarvis E.D."/>
            <person name="Hiller M."/>
            <person name="Vernes S.C."/>
            <person name="Myers E.W."/>
            <person name="Teeling E.C."/>
        </authorList>
    </citation>
    <scope>NUCLEOTIDE SEQUENCE [LARGE SCALE GENOMIC DNA]</scope>
    <source>
        <strain evidence="12">MMolMol1</strain>
        <tissue evidence="12">Muscle</tissue>
    </source>
</reference>
<proteinExistence type="predicted"/>
<keyword evidence="4" id="KW-0675">Receptor</keyword>
<comment type="function">
    <text evidence="6">Binds to extracellular matrix proteins. Binds to pathogen-associated molecular patterns (PAMPs) present on the cell walls of Gram-positive and Gram-negative bacteria and fungi, behaving as a pattern recognition receptor (PRR). Induces bacterial and fungal aggregation and subsequent inhibition of PAMP-induced cytokine release. Does not possess intrinsic bactericidal activity. May play a role in the innate defense and homeostasis of certain epithelial surfaces.</text>
</comment>